<dbReference type="EMBL" id="CP048836">
    <property type="protein sequence ID" value="QID17780.1"/>
    <property type="molecule type" value="Genomic_DNA"/>
</dbReference>
<protein>
    <submittedName>
        <fullName evidence="1">DUF1178 family protein</fullName>
    </submittedName>
</protein>
<keyword evidence="2" id="KW-1185">Reference proteome</keyword>
<evidence type="ECO:0000313" key="2">
    <source>
        <dbReference type="Proteomes" id="UP000501991"/>
    </source>
</evidence>
<dbReference type="Pfam" id="PF06676">
    <property type="entry name" value="DUF1178"/>
    <property type="match status" value="1"/>
</dbReference>
<dbReference type="RefSeq" id="WP_173764942.1">
    <property type="nucleotide sequence ID" value="NZ_CP048836.1"/>
</dbReference>
<organism evidence="1 2">
    <name type="scientific">Nitrogeniibacter mangrovi</name>
    <dbReference type="NCBI Taxonomy" id="2016596"/>
    <lineage>
        <taxon>Bacteria</taxon>
        <taxon>Pseudomonadati</taxon>
        <taxon>Pseudomonadota</taxon>
        <taxon>Betaproteobacteria</taxon>
        <taxon>Rhodocyclales</taxon>
        <taxon>Zoogloeaceae</taxon>
        <taxon>Nitrogeniibacter</taxon>
    </lineage>
</organism>
<gene>
    <name evidence="1" type="ORF">G3580_09075</name>
</gene>
<dbReference type="Proteomes" id="UP000501991">
    <property type="component" value="Chromosome"/>
</dbReference>
<dbReference type="AlphaFoldDB" id="A0A6C1B661"/>
<accession>A0A6C1B661</accession>
<evidence type="ECO:0000313" key="1">
    <source>
        <dbReference type="EMBL" id="QID17780.1"/>
    </source>
</evidence>
<sequence length="139" mass="14983">MIVLNLECSRKHTFEGWFASSDAFAQQSAGKLVACPVCGCTEIQRKPSAPYVQARTVAKPPTADTSSVSRLAQLVSRMREAAATAEDVGQAFAEEARKIHYGDAPDRTIRGQATRDEVTELIDEGIGVLPVPAAKEDLH</sequence>
<proteinExistence type="predicted"/>
<name>A0A6C1B661_9RHOO</name>
<dbReference type="PIRSF" id="PIRSF032131">
    <property type="entry name" value="UCP032131"/>
    <property type="match status" value="1"/>
</dbReference>
<dbReference type="InterPro" id="IPR009562">
    <property type="entry name" value="DUF1178"/>
</dbReference>
<dbReference type="KEGG" id="azq:G3580_09075"/>
<reference evidence="1 2" key="1">
    <citation type="submission" date="2020-02" db="EMBL/GenBank/DDBJ databases">
        <title>Nitrogenibacter mangrovi gen. nov., sp. nov. isolated from mangrove sediment, a denitrifying betaproteobacterium.</title>
        <authorList>
            <person name="Liao H."/>
            <person name="Tian Y."/>
        </authorList>
    </citation>
    <scope>NUCLEOTIDE SEQUENCE [LARGE SCALE GENOMIC DNA]</scope>
    <source>
        <strain evidence="1 2">M9-3-2</strain>
    </source>
</reference>